<dbReference type="Proteomes" id="UP000383932">
    <property type="component" value="Unassembled WGS sequence"/>
</dbReference>
<protein>
    <submittedName>
        <fullName evidence="2">Uncharacterized protein</fullName>
    </submittedName>
</protein>
<evidence type="ECO:0000256" key="1">
    <source>
        <dbReference type="SAM" id="MobiDB-lite"/>
    </source>
</evidence>
<evidence type="ECO:0000313" key="3">
    <source>
        <dbReference type="Proteomes" id="UP000383932"/>
    </source>
</evidence>
<dbReference type="EMBL" id="SSOP01000037">
    <property type="protein sequence ID" value="KAB5593481.1"/>
    <property type="molecule type" value="Genomic_DNA"/>
</dbReference>
<gene>
    <name evidence="2" type="ORF">CTheo_3115</name>
</gene>
<accession>A0A5N5QPM5</accession>
<reference evidence="2 3" key="1">
    <citation type="journal article" date="2019" name="Fungal Biol. Biotechnol.">
        <title>Draft genome sequence of fastidious pathogen Ceratobasidium theobromae, which causes vascular-streak dieback in Theobroma cacao.</title>
        <authorList>
            <person name="Ali S.S."/>
            <person name="Asman A."/>
            <person name="Shao J."/>
            <person name="Firmansyah A.P."/>
            <person name="Susilo A.W."/>
            <person name="Rosmana A."/>
            <person name="McMahon P."/>
            <person name="Junaid M."/>
            <person name="Guest D."/>
            <person name="Kheng T.Y."/>
            <person name="Meinhardt L.W."/>
            <person name="Bailey B.A."/>
        </authorList>
    </citation>
    <scope>NUCLEOTIDE SEQUENCE [LARGE SCALE GENOMIC DNA]</scope>
    <source>
        <strain evidence="2 3">CT2</strain>
    </source>
</reference>
<evidence type="ECO:0000313" key="2">
    <source>
        <dbReference type="EMBL" id="KAB5593481.1"/>
    </source>
</evidence>
<proteinExistence type="predicted"/>
<name>A0A5N5QPM5_9AGAM</name>
<sequence>MTAHSSPDTDELSAHSAKDQLNVPDPDPPSYPASVTIPDYTPRPAQGFEQTIIRGPPTAAELTASVEYSAKRFNVSYGGQSIGRTPAQGPEYSRGSKIRGTITIDERWKDKIASVELKVLGTIKLSIHDSGSTNTTFLEHTVRLYPSPDSVPASLTCPEALPFKWPLPHTYIDNWGHPPARRVRPLPPSYELTIVDVPGLRARVKYEAIVIARWKWKGIIGRKESLSTTFTYIPYAPHPHHSHASVLATLKTCPGEWESHSERVPTRSPEVGEITSSLVLPTPPFHPLSQAIPFHFQLSAECPPGMATSNGRRHRVSINSATSNIKLTTRAPTPSAGNRSQTGTGAAPATTIPIALLAEPAVLRLTIQRQISVDVRGARALRVVCGGVGRMERVVLGAGRRNERFDSRNVGVLYEGVVDGSGGSSSSSLPAPPAYPLGRTNSLRSILSQVSGASGTLPPGVERVRDGEGGKDWFAIAWEGSVTPEKDVLRVGGFKAGGLLIKDFVTLTLVPPTPELSPLRALQQAVPIRCILVNEAEMQASMSGGW</sequence>
<feature type="region of interest" description="Disordered" evidence="1">
    <location>
        <begin position="1"/>
        <end position="44"/>
    </location>
</feature>
<organism evidence="2 3">
    <name type="scientific">Ceratobasidium theobromae</name>
    <dbReference type="NCBI Taxonomy" id="1582974"/>
    <lineage>
        <taxon>Eukaryota</taxon>
        <taxon>Fungi</taxon>
        <taxon>Dikarya</taxon>
        <taxon>Basidiomycota</taxon>
        <taxon>Agaricomycotina</taxon>
        <taxon>Agaricomycetes</taxon>
        <taxon>Cantharellales</taxon>
        <taxon>Ceratobasidiaceae</taxon>
        <taxon>Ceratobasidium</taxon>
    </lineage>
</organism>
<dbReference type="AlphaFoldDB" id="A0A5N5QPM5"/>
<comment type="caution">
    <text evidence="2">The sequence shown here is derived from an EMBL/GenBank/DDBJ whole genome shotgun (WGS) entry which is preliminary data.</text>
</comment>
<dbReference type="OrthoDB" id="3242181at2759"/>
<keyword evidence="3" id="KW-1185">Reference proteome</keyword>